<dbReference type="GO" id="GO:0071555">
    <property type="term" value="P:cell wall organization"/>
    <property type="evidence" value="ECO:0007669"/>
    <property type="project" value="UniProtKB-KW"/>
</dbReference>
<dbReference type="Gene3D" id="3.20.20.80">
    <property type="entry name" value="Glycosidases"/>
    <property type="match status" value="2"/>
</dbReference>
<evidence type="ECO:0000256" key="11">
    <source>
        <dbReference type="ARBA" id="ARBA00023136"/>
    </source>
</evidence>
<keyword evidence="10" id="KW-0378">Hydrolase</keyword>
<evidence type="ECO:0000313" key="22">
    <source>
        <dbReference type="EMBL" id="SJX66426.1"/>
    </source>
</evidence>
<keyword evidence="13" id="KW-0119">Carbohydrate metabolism</keyword>
<evidence type="ECO:0000256" key="4">
    <source>
        <dbReference type="ARBA" id="ARBA00008773"/>
    </source>
</evidence>
<feature type="compositionally biased region" description="Polar residues" evidence="20">
    <location>
        <begin position="226"/>
        <end position="235"/>
    </location>
</feature>
<feature type="region of interest" description="Disordered" evidence="20">
    <location>
        <begin position="207"/>
        <end position="235"/>
    </location>
</feature>
<comment type="function">
    <text evidence="16">Glucanases play a role in cell expansion during growth, in cell-cell fusion during mating, and in spore release during sporulation. This enzyme may be involved in beta-glucan degradation. Active on laminarin and lichenan.</text>
</comment>
<evidence type="ECO:0000256" key="15">
    <source>
        <dbReference type="ARBA" id="ARBA00023326"/>
    </source>
</evidence>
<keyword evidence="21" id="KW-1133">Transmembrane helix</keyword>
<evidence type="ECO:0000256" key="10">
    <source>
        <dbReference type="ARBA" id="ARBA00022801"/>
    </source>
</evidence>
<feature type="compositionally biased region" description="Low complexity" evidence="20">
    <location>
        <begin position="209"/>
        <end position="220"/>
    </location>
</feature>
<keyword evidence="8" id="KW-0964">Secreted</keyword>
<evidence type="ECO:0000256" key="12">
    <source>
        <dbReference type="ARBA" id="ARBA00023180"/>
    </source>
</evidence>
<keyword evidence="9" id="KW-0732">Signal</keyword>
<evidence type="ECO:0000256" key="6">
    <source>
        <dbReference type="ARBA" id="ARBA00022475"/>
    </source>
</evidence>
<sequence length="537" mass="57669">MTTRYTPPSYDGAHRSPRTTSLHDGIDADTVDYWDDAALPAPHRLSTAHSASPYPSSSHHEPDMQELHAAPSGYLAHSSYLPTLPSEPDALEAGRYMPSFHSHDSLYARYSADEASWSPRGSMDAWGLDEGAAARTSLAQARDRYLSRKEAALAATESAYDFTPNKPVRFTARQKKWMVVGGSLAAAIVFAIIIFFAMRHNTNATIVDSPSSSSSPNNGGKPTAGVVSTTNNDPSQFVKDPRLHRSMYGVCYTPFHAQYPACGATQPNVTEDIQLLSQLTTRIRLYGSDCSTSQLVLEAIKQTKVDMSVFLAVWVDDNATTFARQVANIVDALAIYGTDHVAGITVGNEYLLNGGSVATLLERIASVNATINTGKGKYVPIGTADAGSMVSTQLASGADYVMANVHPWFGGLPAPQAAGWIWEYTNTNAPATALLAPNKPTLYVAEAGWPTGANETRLATYQGATAGVDELNVFLETFVCQSNANVTEKGLQPSFVFEAFDEPWKDALYGGVEAHWGLFGADKKLKDGVVIPDCAAP</sequence>
<evidence type="ECO:0000256" key="18">
    <source>
        <dbReference type="ARBA" id="ARBA00043078"/>
    </source>
</evidence>
<dbReference type="GO" id="GO:0005886">
    <property type="term" value="C:plasma membrane"/>
    <property type="evidence" value="ECO:0007669"/>
    <property type="project" value="UniProtKB-SubCell"/>
</dbReference>
<reference evidence="22 23" key="1">
    <citation type="submission" date="2017-02" db="EMBL/GenBank/DDBJ databases">
        <authorList>
            <person name="Peterson S.W."/>
        </authorList>
    </citation>
    <scope>NUCLEOTIDE SEQUENCE [LARGE SCALE GENOMIC DNA]</scope>
    <source>
        <strain evidence="22 23">SRS1_H2-8</strain>
    </source>
</reference>
<evidence type="ECO:0000256" key="1">
    <source>
        <dbReference type="ARBA" id="ARBA00000382"/>
    </source>
</evidence>
<comment type="similarity">
    <text evidence="4 19">Belongs to the glycosyl hydrolase 17 family.</text>
</comment>
<evidence type="ECO:0000256" key="3">
    <source>
        <dbReference type="ARBA" id="ARBA00004401"/>
    </source>
</evidence>
<keyword evidence="15" id="KW-0624">Polysaccharide degradation</keyword>
<dbReference type="InterPro" id="IPR000490">
    <property type="entry name" value="Glyco_hydro_17"/>
</dbReference>
<evidence type="ECO:0000256" key="2">
    <source>
        <dbReference type="ARBA" id="ARBA00004191"/>
    </source>
</evidence>
<dbReference type="PANTHER" id="PTHR16631:SF17">
    <property type="entry name" value="GLUCAN ENDO-1,3-BETA-GLUCOSIDASE BTGC"/>
    <property type="match status" value="1"/>
</dbReference>
<feature type="region of interest" description="Disordered" evidence="20">
    <location>
        <begin position="1"/>
        <end position="26"/>
    </location>
</feature>
<name>A0A2N8UNF1_9BASI</name>
<evidence type="ECO:0000256" key="17">
    <source>
        <dbReference type="ARBA" id="ARBA00042373"/>
    </source>
</evidence>
<evidence type="ECO:0000256" key="21">
    <source>
        <dbReference type="SAM" id="Phobius"/>
    </source>
</evidence>
<dbReference type="GO" id="GO:0042973">
    <property type="term" value="F:glucan endo-1,3-beta-D-glucosidase activity"/>
    <property type="evidence" value="ECO:0007669"/>
    <property type="project" value="UniProtKB-EC"/>
</dbReference>
<dbReference type="Proteomes" id="UP000239563">
    <property type="component" value="Chromosome XXI"/>
</dbReference>
<dbReference type="AlphaFoldDB" id="A0A2N8UNF1"/>
<feature type="transmembrane region" description="Helical" evidence="21">
    <location>
        <begin position="177"/>
        <end position="198"/>
    </location>
</feature>
<protein>
    <recommendedName>
        <fullName evidence="5">glucan endo-1,3-beta-D-glucosidase</fullName>
        <ecNumber evidence="5">3.2.1.39</ecNumber>
    </recommendedName>
    <alternativeName>
        <fullName evidence="18">Endo-1,3-beta-glucanase btgC</fullName>
    </alternativeName>
    <alternativeName>
        <fullName evidence="17">Laminarinase btgC</fullName>
    </alternativeName>
</protein>
<evidence type="ECO:0000313" key="23">
    <source>
        <dbReference type="Proteomes" id="UP000239563"/>
    </source>
</evidence>
<dbReference type="GO" id="GO:0000272">
    <property type="term" value="P:polysaccharide catabolic process"/>
    <property type="evidence" value="ECO:0007669"/>
    <property type="project" value="UniProtKB-KW"/>
</dbReference>
<evidence type="ECO:0000256" key="8">
    <source>
        <dbReference type="ARBA" id="ARBA00022525"/>
    </source>
</evidence>
<comment type="subcellular location">
    <subcellularLocation>
        <location evidence="3">Cell membrane</location>
        <topology evidence="3">Single-pass type II membrane protein</topology>
    </subcellularLocation>
    <subcellularLocation>
        <location evidence="2">Secreted</location>
        <location evidence="2">Cell wall</location>
    </subcellularLocation>
</comment>
<dbReference type="SUPFAM" id="SSF51445">
    <property type="entry name" value="(Trans)glycosidases"/>
    <property type="match status" value="1"/>
</dbReference>
<keyword evidence="21" id="KW-0812">Transmembrane</keyword>
<evidence type="ECO:0000256" key="7">
    <source>
        <dbReference type="ARBA" id="ARBA00022512"/>
    </source>
</evidence>
<evidence type="ECO:0000256" key="9">
    <source>
        <dbReference type="ARBA" id="ARBA00022729"/>
    </source>
</evidence>
<evidence type="ECO:0000256" key="13">
    <source>
        <dbReference type="ARBA" id="ARBA00023277"/>
    </source>
</evidence>
<evidence type="ECO:0000256" key="5">
    <source>
        <dbReference type="ARBA" id="ARBA00012780"/>
    </source>
</evidence>
<dbReference type="GO" id="GO:0009986">
    <property type="term" value="C:cell surface"/>
    <property type="evidence" value="ECO:0007669"/>
    <property type="project" value="TreeGrafter"/>
</dbReference>
<proteinExistence type="inferred from homology"/>
<dbReference type="GO" id="GO:0009277">
    <property type="term" value="C:fungal-type cell wall"/>
    <property type="evidence" value="ECO:0007669"/>
    <property type="project" value="TreeGrafter"/>
</dbReference>
<dbReference type="InterPro" id="IPR017853">
    <property type="entry name" value="GH"/>
</dbReference>
<dbReference type="EC" id="3.2.1.39" evidence="5"/>
<dbReference type="EMBL" id="LT795074">
    <property type="protein sequence ID" value="SJX66426.1"/>
    <property type="molecule type" value="Genomic_DNA"/>
</dbReference>
<evidence type="ECO:0000256" key="14">
    <source>
        <dbReference type="ARBA" id="ARBA00023316"/>
    </source>
</evidence>
<accession>A0A2N8UNF1</accession>
<comment type="catalytic activity">
    <reaction evidence="1">
        <text>Hydrolysis of (1-&gt;3)-beta-D-glucosidic linkages in (1-&gt;3)-beta-D-glucans.</text>
        <dbReference type="EC" id="3.2.1.39"/>
    </reaction>
</comment>
<dbReference type="Pfam" id="PF00332">
    <property type="entry name" value="Glyco_hydro_17"/>
    <property type="match status" value="1"/>
</dbReference>
<keyword evidence="6" id="KW-1003">Cell membrane</keyword>
<evidence type="ECO:0000256" key="16">
    <source>
        <dbReference type="ARBA" id="ARBA00037649"/>
    </source>
</evidence>
<evidence type="ECO:0000256" key="20">
    <source>
        <dbReference type="SAM" id="MobiDB-lite"/>
    </source>
</evidence>
<keyword evidence="14" id="KW-0961">Cell wall biogenesis/degradation</keyword>
<keyword evidence="12" id="KW-0325">Glycoprotein</keyword>
<dbReference type="InterPro" id="IPR050732">
    <property type="entry name" value="Beta-glucan_modifiers"/>
</dbReference>
<evidence type="ECO:0000256" key="19">
    <source>
        <dbReference type="RuleBase" id="RU004335"/>
    </source>
</evidence>
<gene>
    <name evidence="22" type="ORF">SRS1_16749</name>
</gene>
<keyword evidence="11 21" id="KW-0472">Membrane</keyword>
<dbReference type="PANTHER" id="PTHR16631">
    <property type="entry name" value="GLUCAN 1,3-BETA-GLUCOSIDASE"/>
    <property type="match status" value="1"/>
</dbReference>
<organism evidence="22 23">
    <name type="scientific">Sporisorium reilianum f. sp. reilianum</name>
    <dbReference type="NCBI Taxonomy" id="72559"/>
    <lineage>
        <taxon>Eukaryota</taxon>
        <taxon>Fungi</taxon>
        <taxon>Dikarya</taxon>
        <taxon>Basidiomycota</taxon>
        <taxon>Ustilaginomycotina</taxon>
        <taxon>Ustilaginomycetes</taxon>
        <taxon>Ustilaginales</taxon>
        <taxon>Ustilaginaceae</taxon>
        <taxon>Sporisorium</taxon>
    </lineage>
</organism>
<dbReference type="GO" id="GO:0005576">
    <property type="term" value="C:extracellular region"/>
    <property type="evidence" value="ECO:0007669"/>
    <property type="project" value="TreeGrafter"/>
</dbReference>
<keyword evidence="7" id="KW-0134">Cell wall</keyword>